<reference evidence="3 4" key="1">
    <citation type="journal article" date="2023" name="PLoS ONE">
        <title>Cytospora paraplurivora sp. nov. isolated from orchards with fruit tree decline syndrome in Ontario, Canada.</title>
        <authorList>
            <person name="Ilyukhin E."/>
            <person name="Nguyen H.D.T."/>
            <person name="Castle A.J."/>
            <person name="Ellouze W."/>
        </authorList>
    </citation>
    <scope>NUCLEOTIDE SEQUENCE [LARGE SCALE GENOMIC DNA]</scope>
    <source>
        <strain evidence="3 4">FDS-564</strain>
    </source>
</reference>
<feature type="compositionally biased region" description="Basic and acidic residues" evidence="1">
    <location>
        <begin position="71"/>
        <end position="88"/>
    </location>
</feature>
<dbReference type="Proteomes" id="UP001320245">
    <property type="component" value="Unassembled WGS sequence"/>
</dbReference>
<dbReference type="Pfam" id="PF09994">
    <property type="entry name" value="T6SS_Tle1-like_cat"/>
    <property type="match status" value="1"/>
</dbReference>
<dbReference type="AlphaFoldDB" id="A0AAN9U5K0"/>
<evidence type="ECO:0000313" key="4">
    <source>
        <dbReference type="Proteomes" id="UP001320245"/>
    </source>
</evidence>
<evidence type="ECO:0000256" key="1">
    <source>
        <dbReference type="SAM" id="MobiDB-lite"/>
    </source>
</evidence>
<keyword evidence="4" id="KW-1185">Reference proteome</keyword>
<protein>
    <recommendedName>
        <fullName evidence="2">T6SS Phospholipase effector Tle1-like catalytic domain-containing protein</fullName>
    </recommendedName>
</protein>
<dbReference type="EMBL" id="JAJSPL020000022">
    <property type="protein sequence ID" value="KAK7739761.1"/>
    <property type="molecule type" value="Genomic_DNA"/>
</dbReference>
<name>A0AAN9U5K0_9PEZI</name>
<comment type="caution">
    <text evidence="3">The sequence shown here is derived from an EMBL/GenBank/DDBJ whole genome shotgun (WGS) entry which is preliminary data.</text>
</comment>
<accession>A0AAN9U5K0</accession>
<feature type="region of interest" description="Disordered" evidence="1">
    <location>
        <begin position="21"/>
        <end position="118"/>
    </location>
</feature>
<feature type="compositionally biased region" description="Polar residues" evidence="1">
    <location>
        <begin position="108"/>
        <end position="118"/>
    </location>
</feature>
<dbReference type="InterPro" id="IPR018712">
    <property type="entry name" value="Tle1-like_cat"/>
</dbReference>
<organism evidence="3 4">
    <name type="scientific">Cytospora paraplurivora</name>
    <dbReference type="NCBI Taxonomy" id="2898453"/>
    <lineage>
        <taxon>Eukaryota</taxon>
        <taxon>Fungi</taxon>
        <taxon>Dikarya</taxon>
        <taxon>Ascomycota</taxon>
        <taxon>Pezizomycotina</taxon>
        <taxon>Sordariomycetes</taxon>
        <taxon>Sordariomycetidae</taxon>
        <taxon>Diaporthales</taxon>
        <taxon>Cytosporaceae</taxon>
        <taxon>Cytospora</taxon>
    </lineage>
</organism>
<sequence>MKHRQHHHGNLLDWMGQTVYNTDEKSPRGSGLEATAYKPAFKKEDRGRRTSQMGQHGTGSHISQNDMPVGYRDEESIDSKDETQKENDEVWFAGDHADLGGGWEVEPNSKNSSHVPLV</sequence>
<gene>
    <name evidence="3" type="ORF">SLS53_005731</name>
</gene>
<evidence type="ECO:0000313" key="3">
    <source>
        <dbReference type="EMBL" id="KAK7739761.1"/>
    </source>
</evidence>
<evidence type="ECO:0000259" key="2">
    <source>
        <dbReference type="Pfam" id="PF09994"/>
    </source>
</evidence>
<feature type="domain" description="T6SS Phospholipase effector Tle1-like catalytic" evidence="2">
    <location>
        <begin position="68"/>
        <end position="117"/>
    </location>
</feature>
<feature type="compositionally biased region" description="Polar residues" evidence="1">
    <location>
        <begin position="50"/>
        <end position="66"/>
    </location>
</feature>
<proteinExistence type="predicted"/>